<dbReference type="AlphaFoldDB" id="A0A0D2NP79"/>
<dbReference type="Proteomes" id="UP000054498">
    <property type="component" value="Unassembled WGS sequence"/>
</dbReference>
<name>A0A0D2NP79_9CHLO</name>
<dbReference type="RefSeq" id="XP_013905240.1">
    <property type="nucleotide sequence ID" value="XM_014049786.1"/>
</dbReference>
<accession>A0A0D2NP79</accession>
<dbReference type="EMBL" id="KK100399">
    <property type="protein sequence ID" value="KIZ06221.1"/>
    <property type="molecule type" value="Genomic_DNA"/>
</dbReference>
<reference evidence="2 3" key="1">
    <citation type="journal article" date="2013" name="BMC Genomics">
        <title>Reconstruction of the lipid metabolism for the microalga Monoraphidium neglectum from its genome sequence reveals characteristics suitable for biofuel production.</title>
        <authorList>
            <person name="Bogen C."/>
            <person name="Al-Dilaimi A."/>
            <person name="Albersmeier A."/>
            <person name="Wichmann J."/>
            <person name="Grundmann M."/>
            <person name="Rupp O."/>
            <person name="Lauersen K.J."/>
            <person name="Blifernez-Klassen O."/>
            <person name="Kalinowski J."/>
            <person name="Goesmann A."/>
            <person name="Mussgnug J.H."/>
            <person name="Kruse O."/>
        </authorList>
    </citation>
    <scope>NUCLEOTIDE SEQUENCE [LARGE SCALE GENOMIC DNA]</scope>
    <source>
        <strain evidence="2 3">SAG 48.87</strain>
    </source>
</reference>
<feature type="region of interest" description="Disordered" evidence="1">
    <location>
        <begin position="1"/>
        <end position="23"/>
    </location>
</feature>
<evidence type="ECO:0000256" key="1">
    <source>
        <dbReference type="SAM" id="MobiDB-lite"/>
    </source>
</evidence>
<dbReference type="KEGG" id="mng:MNEG_1733"/>
<dbReference type="GeneID" id="25734611"/>
<proteinExistence type="predicted"/>
<feature type="compositionally biased region" description="Basic and acidic residues" evidence="1">
    <location>
        <begin position="1"/>
        <end position="22"/>
    </location>
</feature>
<organism evidence="2 3">
    <name type="scientific">Monoraphidium neglectum</name>
    <dbReference type="NCBI Taxonomy" id="145388"/>
    <lineage>
        <taxon>Eukaryota</taxon>
        <taxon>Viridiplantae</taxon>
        <taxon>Chlorophyta</taxon>
        <taxon>core chlorophytes</taxon>
        <taxon>Chlorophyceae</taxon>
        <taxon>CS clade</taxon>
        <taxon>Sphaeropleales</taxon>
        <taxon>Selenastraceae</taxon>
        <taxon>Monoraphidium</taxon>
    </lineage>
</organism>
<keyword evidence="3" id="KW-1185">Reference proteome</keyword>
<sequence length="103" mass="10189">MADHPDDSKPSTAHVTEEERPHVAKAAAAAAAVGATVGALGGPLGAGLGAGVGAGVGATLGKLAEKEQVEEAGPEAEVVKPGRAAEEVRHLHEELSGVEEVKQ</sequence>
<gene>
    <name evidence="2" type="ORF">MNEG_1733</name>
</gene>
<evidence type="ECO:0000313" key="2">
    <source>
        <dbReference type="EMBL" id="KIZ06221.1"/>
    </source>
</evidence>
<evidence type="ECO:0000313" key="3">
    <source>
        <dbReference type="Proteomes" id="UP000054498"/>
    </source>
</evidence>
<evidence type="ECO:0008006" key="4">
    <source>
        <dbReference type="Google" id="ProtNLM"/>
    </source>
</evidence>
<protein>
    <recommendedName>
        <fullName evidence="4">Glycine zipper domain-containing protein</fullName>
    </recommendedName>
</protein>